<dbReference type="InterPro" id="IPR057135">
    <property type="entry name" value="At4g27190-like_LRR"/>
</dbReference>
<proteinExistence type="inferred from homology"/>
<dbReference type="Pfam" id="PF00931">
    <property type="entry name" value="NB-ARC"/>
    <property type="match status" value="1"/>
</dbReference>
<dbReference type="FunFam" id="1.10.10.10:FF:000322">
    <property type="entry name" value="Probable disease resistance protein At1g63360"/>
    <property type="match status" value="1"/>
</dbReference>
<dbReference type="SUPFAM" id="SSF52058">
    <property type="entry name" value="L domain-like"/>
    <property type="match status" value="3"/>
</dbReference>
<accession>A0ABD1FUY1</accession>
<dbReference type="Gene3D" id="1.10.8.430">
    <property type="entry name" value="Helical domain of apoptotic protease-activating factors"/>
    <property type="match status" value="1"/>
</dbReference>
<dbReference type="SMART" id="SM00369">
    <property type="entry name" value="LRR_TYP"/>
    <property type="match status" value="4"/>
</dbReference>
<dbReference type="InterPro" id="IPR036388">
    <property type="entry name" value="WH-like_DNA-bd_sf"/>
</dbReference>
<evidence type="ECO:0000256" key="3">
    <source>
        <dbReference type="ARBA" id="ARBA00022737"/>
    </source>
</evidence>
<keyword evidence="13" id="KW-1185">Reference proteome</keyword>
<keyword evidence="6" id="KW-0067">ATP-binding</keyword>
<feature type="domain" description="Disease resistance protein At4g27190-like leucine-rich repeats" evidence="8">
    <location>
        <begin position="1484"/>
        <end position="1576"/>
    </location>
</feature>
<gene>
    <name evidence="12" type="ORF">AAHA92_28402</name>
</gene>
<dbReference type="InterPro" id="IPR058922">
    <property type="entry name" value="WHD_DRP"/>
</dbReference>
<feature type="domain" description="Disease resistance protein winged helix" evidence="9">
    <location>
        <begin position="281"/>
        <end position="352"/>
    </location>
</feature>
<dbReference type="InterPro" id="IPR055414">
    <property type="entry name" value="LRR_R13L4/SHOC2-like"/>
</dbReference>
<evidence type="ECO:0000256" key="4">
    <source>
        <dbReference type="ARBA" id="ARBA00022741"/>
    </source>
</evidence>
<feature type="domain" description="R13L1/DRL21-like LRR repeat region" evidence="11">
    <location>
        <begin position="516"/>
        <end position="650"/>
    </location>
</feature>
<sequence>MEGDQFASIIVSPETDSFTLDPIFIGKDDVLSDIVEFFSGGEEQKMSVLAIIGTDGIGKTSLTRRVFNHERMKARFELLIWVRVSQCSDSIVLLQKFLSAITSHNSDGFESQEVLLQKIQGALIGKTCLLVFDDVWNHYILKDFIISIMGVTSVKGNGIIITTTNQEAALKLRPLYIHSLSNLSDEDCWSIIKAKTFGDGNVPSSFEIIGRMIAKRCHGLPLAANVVGGLLWCKSEQEWLLINKNWFSEDEGCEDVSKILKLRFDHLPSPSLKKCFLCCSIFPKGEKMEKRELIELWMAEGFLQPDQGNDMESEGNKFLNVLLHNSFLQVEERDDYGNVKSCVMQNLVHDLAHSLLGSSYYVDFIAQVRHMIYSFGDKPNPIPEQMKKHVRTLIFEGEISDTNFSDYECLHVLSLKSDGVKELPKSIRKLIHLRKLNISHTSIVELPNWIGELHHLQTLSAESGCLRKLPSTLKYLINLRNLYIQPHVELPAEIGRLTSLRTLTHFAVGDNKGHRIEELGSLKNLKGELEILNLEKVLGKEEAEKAHIFEKPSLLDLRFVWTESGEGERNDESVLEGLQPHPNLKKLEIRGFKGKIFPSWTLKMAVRDGPQGSWVPLQNLIQITLSWCQECTIIPTMEHLPNLKYLYLKGLKKVRSIDSSFYDLLSLHIEELERLEYLPYELFYENQNLSKLWISGCSKLRELPDGLHTLNYLEDLFIWSCPNLRWIGDLRGRGQSPGILRRLRIGLCERLVMLPHLIIESWASTLQYLSLVELTSLRNLPMVIVGLSTSTRLKELRIVGTPKLLASRSIKSWPFDSLWKLRIDVSEEWSRETSVDIRGTVDGILQGCRKSLNLLKLIGVENWNWVPSSIQHLNALSWLILENLGLEEFPHWFRKLSSLEELDLINCKKLRSLPSGNASKCLTKLRFLLIKDCVELRIDSEWHNVPHLIIRVCDSTDGSVTTFPAVKPQKENVAESRAVSLGSAPIFTSESTAFTDFFIQEPSYMLDRVISRVSAADSNSSSLSGYETKQQFAEEIEEEGMVSGDSETEMSMSGFYSPQRVEQEYHGEILAVNEQQETELTSSGAEELTSTIAERSTKHLEENVTGHIYFQEKELYVIVLEDKNLLVKFDNHVILIGAYASLSLPNSSPVNAMLNLVEQRLHELSPNPDYPDSLIFLLQRNKRLTLIQPSFFDNMPELRFLDLSDTKIRILPSSLFKLSKLKVLLLRNCICIEKLPPEIGELEKMEVLDLSGTELYDLPAEISQLELVSRMHLSFYGPDDESEYEHLPYQLVSPCFLSEMKGIQSLSISVHPEDHRWKKTVAYIIEDISKLEMLSSLHFYFPQTETFENFIEMSPSWNNQRLSKFDFTVGQDVKRIVSRVPDEVESLFSQHERCLRYVNGDKTSSLVKSVIIRATAFYLDHHTDIQSLSEFDISSFRSMKFCIARECPKMRAILDEKNARGAFPCLEYLGIYFIWELRQIWKPLSQTSRLKRIFKAPIPVRNFEALKYLMIKTCPKLRFIFWESMLQCLANLEELVVEDCEGVEKIIEEESKNVKYQDNVLPRLRKLVLAYLPELVSLGCGVRMSEEKISVYGCPKLKRS</sequence>
<keyword evidence="2" id="KW-0433">Leucine-rich repeat</keyword>
<dbReference type="PRINTS" id="PR00364">
    <property type="entry name" value="DISEASERSIST"/>
</dbReference>
<dbReference type="GO" id="GO:0006952">
    <property type="term" value="P:defense response"/>
    <property type="evidence" value="ECO:0007669"/>
    <property type="project" value="UniProtKB-KW"/>
</dbReference>
<dbReference type="PANTHER" id="PTHR36766">
    <property type="entry name" value="PLANT BROAD-SPECTRUM MILDEW RESISTANCE PROTEIN RPW8"/>
    <property type="match status" value="1"/>
</dbReference>
<dbReference type="Pfam" id="PF25019">
    <property type="entry name" value="LRR_R13L1-DRL21"/>
    <property type="match status" value="1"/>
</dbReference>
<keyword evidence="4" id="KW-0547">Nucleotide-binding</keyword>
<name>A0ABD1FUY1_SALDI</name>
<keyword evidence="3" id="KW-0677">Repeat</keyword>
<dbReference type="Gene3D" id="3.80.10.10">
    <property type="entry name" value="Ribonuclease Inhibitor"/>
    <property type="match status" value="3"/>
</dbReference>
<dbReference type="Pfam" id="PF23598">
    <property type="entry name" value="LRR_14"/>
    <property type="match status" value="1"/>
</dbReference>
<evidence type="ECO:0000259" key="7">
    <source>
        <dbReference type="Pfam" id="PF00931"/>
    </source>
</evidence>
<feature type="domain" description="Disease resistance R13L4/SHOC-2-like LRR" evidence="10">
    <location>
        <begin position="1188"/>
        <end position="1384"/>
    </location>
</feature>
<dbReference type="InterPro" id="IPR027417">
    <property type="entry name" value="P-loop_NTPase"/>
</dbReference>
<evidence type="ECO:0000256" key="1">
    <source>
        <dbReference type="ARBA" id="ARBA00008894"/>
    </source>
</evidence>
<evidence type="ECO:0000313" key="13">
    <source>
        <dbReference type="Proteomes" id="UP001567538"/>
    </source>
</evidence>
<dbReference type="Pfam" id="PF23247">
    <property type="entry name" value="LRR_RPS2"/>
    <property type="match status" value="1"/>
</dbReference>
<dbReference type="InterPro" id="IPR042197">
    <property type="entry name" value="Apaf_helical"/>
</dbReference>
<dbReference type="Proteomes" id="UP001567538">
    <property type="component" value="Unassembled WGS sequence"/>
</dbReference>
<evidence type="ECO:0000259" key="9">
    <source>
        <dbReference type="Pfam" id="PF23559"/>
    </source>
</evidence>
<dbReference type="Gene3D" id="1.10.10.10">
    <property type="entry name" value="Winged helix-like DNA-binding domain superfamily/Winged helix DNA-binding domain"/>
    <property type="match status" value="1"/>
</dbReference>
<dbReference type="PANTHER" id="PTHR36766:SF70">
    <property type="entry name" value="DISEASE RESISTANCE PROTEIN RGA4"/>
    <property type="match status" value="1"/>
</dbReference>
<dbReference type="InterPro" id="IPR002182">
    <property type="entry name" value="NB-ARC"/>
</dbReference>
<dbReference type="GO" id="GO:0005524">
    <property type="term" value="F:ATP binding"/>
    <property type="evidence" value="ECO:0007669"/>
    <property type="project" value="UniProtKB-KW"/>
</dbReference>
<evidence type="ECO:0000313" key="12">
    <source>
        <dbReference type="EMBL" id="KAL1535645.1"/>
    </source>
</evidence>
<feature type="domain" description="NB-ARC" evidence="7">
    <location>
        <begin position="35"/>
        <end position="197"/>
    </location>
</feature>
<evidence type="ECO:0000259" key="11">
    <source>
        <dbReference type="Pfam" id="PF25019"/>
    </source>
</evidence>
<dbReference type="Gene3D" id="3.40.50.300">
    <property type="entry name" value="P-loop containing nucleotide triphosphate hydrolases"/>
    <property type="match status" value="1"/>
</dbReference>
<evidence type="ECO:0000259" key="8">
    <source>
        <dbReference type="Pfam" id="PF23247"/>
    </source>
</evidence>
<dbReference type="Pfam" id="PF23559">
    <property type="entry name" value="WHD_DRP"/>
    <property type="match status" value="1"/>
</dbReference>
<dbReference type="InterPro" id="IPR032675">
    <property type="entry name" value="LRR_dom_sf"/>
</dbReference>
<dbReference type="EMBL" id="JBEAFC010000011">
    <property type="protein sequence ID" value="KAL1535645.1"/>
    <property type="molecule type" value="Genomic_DNA"/>
</dbReference>
<protein>
    <submittedName>
        <fullName evidence="12">Protein SUPPRESSOR OF npr1-1, CONSTITUTIVE 1-like</fullName>
    </submittedName>
</protein>
<organism evidence="12 13">
    <name type="scientific">Salvia divinorum</name>
    <name type="common">Maria pastora</name>
    <name type="synonym">Diviner's sage</name>
    <dbReference type="NCBI Taxonomy" id="28513"/>
    <lineage>
        <taxon>Eukaryota</taxon>
        <taxon>Viridiplantae</taxon>
        <taxon>Streptophyta</taxon>
        <taxon>Embryophyta</taxon>
        <taxon>Tracheophyta</taxon>
        <taxon>Spermatophyta</taxon>
        <taxon>Magnoliopsida</taxon>
        <taxon>eudicotyledons</taxon>
        <taxon>Gunneridae</taxon>
        <taxon>Pentapetalae</taxon>
        <taxon>asterids</taxon>
        <taxon>lamiids</taxon>
        <taxon>Lamiales</taxon>
        <taxon>Lamiaceae</taxon>
        <taxon>Nepetoideae</taxon>
        <taxon>Mentheae</taxon>
        <taxon>Salviinae</taxon>
        <taxon>Salvia</taxon>
        <taxon>Salvia subgen. Calosphace</taxon>
    </lineage>
</organism>
<comment type="caution">
    <text evidence="12">The sequence shown here is derived from an EMBL/GenBank/DDBJ whole genome shotgun (WGS) entry which is preliminary data.</text>
</comment>
<dbReference type="SUPFAM" id="SSF52540">
    <property type="entry name" value="P-loop containing nucleoside triphosphate hydrolases"/>
    <property type="match status" value="1"/>
</dbReference>
<comment type="similarity">
    <text evidence="1">Belongs to the disease resistance NB-LRR family.</text>
</comment>
<evidence type="ECO:0000256" key="2">
    <source>
        <dbReference type="ARBA" id="ARBA00022614"/>
    </source>
</evidence>
<keyword evidence="5" id="KW-0611">Plant defense</keyword>
<reference evidence="12 13" key="1">
    <citation type="submission" date="2024-06" db="EMBL/GenBank/DDBJ databases">
        <title>A chromosome level genome sequence of Diviner's sage (Salvia divinorum).</title>
        <authorList>
            <person name="Ford S.A."/>
            <person name="Ro D.-K."/>
            <person name="Ness R.W."/>
            <person name="Phillips M.A."/>
        </authorList>
    </citation>
    <scope>NUCLEOTIDE SEQUENCE [LARGE SCALE GENOMIC DNA]</scope>
    <source>
        <strain evidence="12">SAF-2024a</strain>
        <tissue evidence="12">Leaf</tissue>
    </source>
</reference>
<evidence type="ECO:0000259" key="10">
    <source>
        <dbReference type="Pfam" id="PF23598"/>
    </source>
</evidence>
<dbReference type="InterPro" id="IPR003591">
    <property type="entry name" value="Leu-rich_rpt_typical-subtyp"/>
</dbReference>
<dbReference type="InterPro" id="IPR056789">
    <property type="entry name" value="LRR_R13L1-DRL21"/>
</dbReference>
<evidence type="ECO:0000256" key="5">
    <source>
        <dbReference type="ARBA" id="ARBA00022821"/>
    </source>
</evidence>
<evidence type="ECO:0000256" key="6">
    <source>
        <dbReference type="ARBA" id="ARBA00022840"/>
    </source>
</evidence>